<evidence type="ECO:0000313" key="2">
    <source>
        <dbReference type="Proteomes" id="UP000435423"/>
    </source>
</evidence>
<comment type="caution">
    <text evidence="1">The sequence shown here is derived from an EMBL/GenBank/DDBJ whole genome shotgun (WGS) entry which is preliminary data.</text>
</comment>
<name>A0A6I4RB72_9STRE</name>
<sequence>MSEIKNNTALAVKRATAIARSVKSLSSITSIKKDESTTVKGNANASTAIDLAQSTAKQMSAVVSAMSQNIQNLSSAFHAMDQKAAAQLSRLEDVSTRFTINV</sequence>
<dbReference type="InterPro" id="IPR021477">
    <property type="entry name" value="TVIIS_effector_SACOL2603_fam"/>
</dbReference>
<gene>
    <name evidence="1" type="ORF">GGH11_02895</name>
</gene>
<accession>A0A6I4RB72</accession>
<evidence type="ECO:0000313" key="1">
    <source>
        <dbReference type="EMBL" id="MWV55928.1"/>
    </source>
</evidence>
<proteinExistence type="predicted"/>
<dbReference type="Proteomes" id="UP000435423">
    <property type="component" value="Unassembled WGS sequence"/>
</dbReference>
<reference evidence="1 2" key="1">
    <citation type="submission" date="2019-10" db="EMBL/GenBank/DDBJ databases">
        <title>Streptococcis sp, isolated from the respiratory tract of Marmot.</title>
        <authorList>
            <person name="Zhang G."/>
        </authorList>
    </citation>
    <scope>NUCLEOTIDE SEQUENCE [LARGE SCALE GENOMIC DNA]</scope>
    <source>
        <strain evidence="2">zg-70</strain>
    </source>
</reference>
<dbReference type="EMBL" id="WUBJ01000003">
    <property type="protein sequence ID" value="MWV55928.1"/>
    <property type="molecule type" value="Genomic_DNA"/>
</dbReference>
<protein>
    <submittedName>
        <fullName evidence="1">TIGR04197 family type VII secretion effector</fullName>
    </submittedName>
</protein>
<dbReference type="NCBIfam" id="TIGR04197">
    <property type="entry name" value="T7SS_SACOL2603"/>
    <property type="match status" value="1"/>
</dbReference>
<dbReference type="AlphaFoldDB" id="A0A6I4RB72"/>
<organism evidence="1 2">
    <name type="scientific">Streptococcus zhangguiae</name>
    <dbReference type="NCBI Taxonomy" id="2664091"/>
    <lineage>
        <taxon>Bacteria</taxon>
        <taxon>Bacillati</taxon>
        <taxon>Bacillota</taxon>
        <taxon>Bacilli</taxon>
        <taxon>Lactobacillales</taxon>
        <taxon>Streptococcaceae</taxon>
        <taxon>Streptococcus</taxon>
    </lineage>
</organism>
<dbReference type="RefSeq" id="WP_160463171.1">
    <property type="nucleotide sequence ID" value="NZ_JABFQT010000003.1"/>
</dbReference>